<comment type="similarity">
    <text evidence="2">Belongs to the transketolase family.</text>
</comment>
<accession>A0A9D1PTZ6</accession>
<evidence type="ECO:0000256" key="3">
    <source>
        <dbReference type="ARBA" id="ARBA00023052"/>
    </source>
</evidence>
<sequence length="277" mass="30560">MDKARLEGLKKEALDARRKTIRCISSFGSGHIGGSMSVIEVLTYLYYAEMRIDPSRPDWPERDRLVLSKGHSGPALYAILAKKGYFDESLLMTLNQGGTTLPSHVDMLKTPGIDFTAGSLGQGISAALGIACAQRVNGWDSWTYAIVGDGESQEGEVWEAAEDAAAWKVDNLIAFTDMNGAQLDGYTDSIVPMHMMKERYEAFGWDTYEIDGHSFQMLEEAIKKAKTVKGKPHMIILNTQKSRGYIPGEGIENNHSMSIDSAKADEAIRMLEEREGV</sequence>
<dbReference type="InterPro" id="IPR005474">
    <property type="entry name" value="Transketolase_N"/>
</dbReference>
<dbReference type="Gene3D" id="3.40.50.970">
    <property type="match status" value="1"/>
</dbReference>
<organism evidence="5 6">
    <name type="scientific">Candidatus Ornithospirochaeta avicola</name>
    <dbReference type="NCBI Taxonomy" id="2840896"/>
    <lineage>
        <taxon>Bacteria</taxon>
        <taxon>Pseudomonadati</taxon>
        <taxon>Spirochaetota</taxon>
        <taxon>Spirochaetia</taxon>
        <taxon>Spirochaetales</taxon>
        <taxon>Spirochaetaceae</taxon>
        <taxon>Spirochaetaceae incertae sedis</taxon>
        <taxon>Candidatus Ornithospirochaeta</taxon>
    </lineage>
</organism>
<dbReference type="SUPFAM" id="SSF52518">
    <property type="entry name" value="Thiamin diphosphate-binding fold (THDP-binding)"/>
    <property type="match status" value="1"/>
</dbReference>
<dbReference type="EMBL" id="DXHU01000015">
    <property type="protein sequence ID" value="HIV98844.1"/>
    <property type="molecule type" value="Genomic_DNA"/>
</dbReference>
<evidence type="ECO:0000313" key="6">
    <source>
        <dbReference type="Proteomes" id="UP000823936"/>
    </source>
</evidence>
<evidence type="ECO:0000313" key="5">
    <source>
        <dbReference type="EMBL" id="HIV98844.1"/>
    </source>
</evidence>
<protein>
    <submittedName>
        <fullName evidence="5">Transketolase</fullName>
    </submittedName>
</protein>
<dbReference type="Proteomes" id="UP000823936">
    <property type="component" value="Unassembled WGS sequence"/>
</dbReference>
<feature type="domain" description="Transketolase N-terminal" evidence="4">
    <location>
        <begin position="20"/>
        <end position="259"/>
    </location>
</feature>
<evidence type="ECO:0000256" key="2">
    <source>
        <dbReference type="ARBA" id="ARBA00007131"/>
    </source>
</evidence>
<evidence type="ECO:0000259" key="4">
    <source>
        <dbReference type="Pfam" id="PF00456"/>
    </source>
</evidence>
<comment type="caution">
    <text evidence="5">The sequence shown here is derived from an EMBL/GenBank/DDBJ whole genome shotgun (WGS) entry which is preliminary data.</text>
</comment>
<gene>
    <name evidence="5" type="ORF">IAB12_03565</name>
</gene>
<dbReference type="PANTHER" id="PTHR47514:SF1">
    <property type="entry name" value="TRANSKETOLASE N-TERMINAL SECTION-RELATED"/>
    <property type="match status" value="1"/>
</dbReference>
<keyword evidence="3" id="KW-0786">Thiamine pyrophosphate</keyword>
<comment type="cofactor">
    <cofactor evidence="1">
        <name>thiamine diphosphate</name>
        <dbReference type="ChEBI" id="CHEBI:58937"/>
    </cofactor>
</comment>
<evidence type="ECO:0000256" key="1">
    <source>
        <dbReference type="ARBA" id="ARBA00001964"/>
    </source>
</evidence>
<dbReference type="PANTHER" id="PTHR47514">
    <property type="entry name" value="TRANSKETOLASE N-TERMINAL SECTION-RELATED"/>
    <property type="match status" value="1"/>
</dbReference>
<dbReference type="InterPro" id="IPR029061">
    <property type="entry name" value="THDP-binding"/>
</dbReference>
<proteinExistence type="inferred from homology"/>
<reference evidence="5" key="2">
    <citation type="submission" date="2021-04" db="EMBL/GenBank/DDBJ databases">
        <authorList>
            <person name="Gilroy R."/>
        </authorList>
    </citation>
    <scope>NUCLEOTIDE SEQUENCE</scope>
    <source>
        <strain evidence="5">Gambia11-129</strain>
    </source>
</reference>
<dbReference type="CDD" id="cd02012">
    <property type="entry name" value="TPP_TK"/>
    <property type="match status" value="1"/>
</dbReference>
<dbReference type="Pfam" id="PF00456">
    <property type="entry name" value="Transketolase_N"/>
    <property type="match status" value="1"/>
</dbReference>
<dbReference type="AlphaFoldDB" id="A0A9D1PTZ6"/>
<name>A0A9D1PTZ6_9SPIO</name>
<reference evidence="5" key="1">
    <citation type="journal article" date="2021" name="PeerJ">
        <title>Extensive microbial diversity within the chicken gut microbiome revealed by metagenomics and culture.</title>
        <authorList>
            <person name="Gilroy R."/>
            <person name="Ravi A."/>
            <person name="Getino M."/>
            <person name="Pursley I."/>
            <person name="Horton D.L."/>
            <person name="Alikhan N.F."/>
            <person name="Baker D."/>
            <person name="Gharbi K."/>
            <person name="Hall N."/>
            <person name="Watson M."/>
            <person name="Adriaenssens E.M."/>
            <person name="Foster-Nyarko E."/>
            <person name="Jarju S."/>
            <person name="Secka A."/>
            <person name="Antonio M."/>
            <person name="Oren A."/>
            <person name="Chaudhuri R.R."/>
            <person name="La Ragione R."/>
            <person name="Hildebrand F."/>
            <person name="Pallen M.J."/>
        </authorList>
    </citation>
    <scope>NUCLEOTIDE SEQUENCE</scope>
    <source>
        <strain evidence="5">Gambia11-129</strain>
    </source>
</reference>